<dbReference type="SMART" id="SM00382">
    <property type="entry name" value="AAA"/>
    <property type="match status" value="2"/>
</dbReference>
<dbReference type="GO" id="GO:0005524">
    <property type="term" value="F:ATP binding"/>
    <property type="evidence" value="ECO:0007669"/>
    <property type="project" value="UniProtKB-KW"/>
</dbReference>
<accession>A0A285ZYY0</accession>
<dbReference type="InterPro" id="IPR003959">
    <property type="entry name" value="ATPase_AAA_core"/>
</dbReference>
<keyword evidence="11" id="KW-1185">Reference proteome</keyword>
<dbReference type="AlphaFoldDB" id="A0A285ZYY0"/>
<dbReference type="InterPro" id="IPR001270">
    <property type="entry name" value="ClpA/B"/>
</dbReference>
<dbReference type="Gene3D" id="1.10.8.60">
    <property type="match status" value="2"/>
</dbReference>
<keyword evidence="10" id="KW-0645">Protease</keyword>
<keyword evidence="3 10" id="KW-0067">ATP-binding</keyword>
<reference evidence="11" key="1">
    <citation type="submission" date="2017-09" db="EMBL/GenBank/DDBJ databases">
        <authorList>
            <person name="Varghese N."/>
            <person name="Submissions S."/>
        </authorList>
    </citation>
    <scope>NUCLEOTIDE SEQUENCE [LARGE SCALE GENOMIC DNA]</scope>
    <source>
        <strain evidence="11">CGMCC 1.12803</strain>
    </source>
</reference>
<evidence type="ECO:0000256" key="5">
    <source>
        <dbReference type="PROSITE-ProRule" id="PRU01251"/>
    </source>
</evidence>
<dbReference type="FunFam" id="3.40.50.300:FF:000025">
    <property type="entry name" value="ATP-dependent Clp protease subunit"/>
    <property type="match status" value="1"/>
</dbReference>
<evidence type="ECO:0000256" key="3">
    <source>
        <dbReference type="ARBA" id="ARBA00022840"/>
    </source>
</evidence>
<feature type="compositionally biased region" description="Acidic residues" evidence="7">
    <location>
        <begin position="159"/>
        <end position="168"/>
    </location>
</feature>
<dbReference type="Gene3D" id="1.10.1780.10">
    <property type="entry name" value="Clp, N-terminal domain"/>
    <property type="match status" value="1"/>
</dbReference>
<dbReference type="Pfam" id="PF10431">
    <property type="entry name" value="ClpB_D2-small"/>
    <property type="match status" value="1"/>
</dbReference>
<dbReference type="OrthoDB" id="9803641at2"/>
<evidence type="ECO:0000313" key="10">
    <source>
        <dbReference type="EMBL" id="SOD14849.1"/>
    </source>
</evidence>
<dbReference type="InterPro" id="IPR041546">
    <property type="entry name" value="ClpA/ClpB_AAA_lid"/>
</dbReference>
<dbReference type="PANTHER" id="PTHR11638:SF18">
    <property type="entry name" value="HEAT SHOCK PROTEIN 104"/>
    <property type="match status" value="1"/>
</dbReference>
<dbReference type="Proteomes" id="UP000219281">
    <property type="component" value="Unassembled WGS sequence"/>
</dbReference>
<dbReference type="PROSITE" id="PS00870">
    <property type="entry name" value="CLPAB_1"/>
    <property type="match status" value="1"/>
</dbReference>
<dbReference type="RefSeq" id="WP_097131089.1">
    <property type="nucleotide sequence ID" value="NZ_OCMT01000002.1"/>
</dbReference>
<feature type="coiled-coil region" evidence="6">
    <location>
        <begin position="458"/>
        <end position="485"/>
    </location>
</feature>
<dbReference type="GO" id="GO:0005737">
    <property type="term" value="C:cytoplasm"/>
    <property type="evidence" value="ECO:0007669"/>
    <property type="project" value="TreeGrafter"/>
</dbReference>
<sequence length="844" mass="93994">MEAKFSPQVKDVISFSREEALRLGHDYIGAEHLLLGLIREGDGMAIKILKSLSVDTLKLRRSIEEAVRGTSSVTVNLGNIPLTKQAEKVLKITYLEAKIFKSDLIGTEHLLLSILRDDDNIASQILLQYGINYEIFKQEVEVNKNGFRDEAQGGGTAGGDDDYQEEESFTAPKKVSDIKSKTPVLDNFGRDLTRAAEEGRLDPIVGREKEIERVSQILSRRKKNNPILIGEPGVGKSAIAEGLALRIVQRKVSRVLFGKRVVTLDLASLVAGTKYRGQFEERMKAVMNELEKSTDVILFIDEIHTIVGAGGASGSLDASNMFKPALARGEIQCIGATTLDEYRQYIEKDGALDRRFQKVMIEPATPDETIEILNRIKEKYEEHHGVTYTEAAINACVALTSRYITDRFLPDKAIDALDEAGSRVHLTNIHVPDNIISIESKIEDIKLEKNRVVKSQKYEEAAKLRDTEKNLLEELDKAKAEWEAETKTKRYEVSEDNVAEVVSMMTGIPLQRVGQTDSNKLLNMYDTVADKIIGQDDAIKKLTKAIQRTRAGLKDPKKPIGSFIFLGPTGVGKTELAKELARFMFDAEDSLIQIDMSEYMEKFAVSRLVGAPPGYVGYEEGGQLTEKVRRKPYSVVLLDEIEKAHPDVFNILLQVLDEGQLTDSLGRKVDFRNTIIIMTSNIGARQLKDFGAGVGFSTTAKTSQNEAHSRGVIESALKRAFAPEFLNRIDDVVVFNSLGKEEIFKIIDIELRALFGRVQGLGYQIKLTDEAKSFIAEKGFDSAFGARPLKRAIQKYLEDPIAEEILKGEVNEGDTLEVNYDKEKEEIVIAPKGSSKKKKKEEGA</sequence>
<evidence type="ECO:0000259" key="9">
    <source>
        <dbReference type="PROSITE" id="PS51903"/>
    </source>
</evidence>
<dbReference type="FunFam" id="3.40.50.300:FF:000010">
    <property type="entry name" value="Chaperone clpB 1, putative"/>
    <property type="match status" value="1"/>
</dbReference>
<dbReference type="GO" id="GO:0034605">
    <property type="term" value="P:cellular response to heat"/>
    <property type="evidence" value="ECO:0007669"/>
    <property type="project" value="TreeGrafter"/>
</dbReference>
<dbReference type="CDD" id="cd00009">
    <property type="entry name" value="AAA"/>
    <property type="match status" value="1"/>
</dbReference>
<feature type="region of interest" description="Disordered" evidence="7">
    <location>
        <begin position="147"/>
        <end position="174"/>
    </location>
</feature>
<dbReference type="InterPro" id="IPR036628">
    <property type="entry name" value="Clp_N_dom_sf"/>
</dbReference>
<dbReference type="InterPro" id="IPR019489">
    <property type="entry name" value="Clp_ATPase_C"/>
</dbReference>
<dbReference type="PROSITE" id="PS51903">
    <property type="entry name" value="CLP_R"/>
    <property type="match status" value="1"/>
</dbReference>
<gene>
    <name evidence="10" type="ORF">SAMN06297358_1807</name>
</gene>
<evidence type="ECO:0000256" key="1">
    <source>
        <dbReference type="ARBA" id="ARBA00022737"/>
    </source>
</evidence>
<dbReference type="EMBL" id="OCMT01000002">
    <property type="protein sequence ID" value="SOD14849.1"/>
    <property type="molecule type" value="Genomic_DNA"/>
</dbReference>
<dbReference type="SMART" id="SM01086">
    <property type="entry name" value="ClpB_D2-small"/>
    <property type="match status" value="1"/>
</dbReference>
<keyword evidence="6" id="KW-0175">Coiled coil</keyword>
<dbReference type="InterPro" id="IPR018368">
    <property type="entry name" value="ClpA/B_CS1"/>
</dbReference>
<dbReference type="Pfam" id="PF02861">
    <property type="entry name" value="Clp_N"/>
    <property type="match status" value="1"/>
</dbReference>
<dbReference type="GO" id="GO:0016887">
    <property type="term" value="F:ATP hydrolysis activity"/>
    <property type="evidence" value="ECO:0007669"/>
    <property type="project" value="InterPro"/>
</dbReference>
<feature type="domain" description="UVR" evidence="8">
    <location>
        <begin position="439"/>
        <end position="474"/>
    </location>
</feature>
<keyword evidence="2" id="KW-0547">Nucleotide-binding</keyword>
<evidence type="ECO:0000259" key="8">
    <source>
        <dbReference type="PROSITE" id="PS50151"/>
    </source>
</evidence>
<dbReference type="GO" id="GO:0006508">
    <property type="term" value="P:proteolysis"/>
    <property type="evidence" value="ECO:0007669"/>
    <property type="project" value="UniProtKB-KW"/>
</dbReference>
<evidence type="ECO:0000256" key="4">
    <source>
        <dbReference type="ARBA" id="ARBA00023186"/>
    </source>
</evidence>
<evidence type="ECO:0000256" key="2">
    <source>
        <dbReference type="ARBA" id="ARBA00022741"/>
    </source>
</evidence>
<dbReference type="GO" id="GO:0008233">
    <property type="term" value="F:peptidase activity"/>
    <property type="evidence" value="ECO:0007669"/>
    <property type="project" value="UniProtKB-KW"/>
</dbReference>
<dbReference type="InterPro" id="IPR027417">
    <property type="entry name" value="P-loop_NTPase"/>
</dbReference>
<dbReference type="PROSITE" id="PS50151">
    <property type="entry name" value="UVR"/>
    <property type="match status" value="1"/>
</dbReference>
<proteinExistence type="predicted"/>
<evidence type="ECO:0000256" key="6">
    <source>
        <dbReference type="SAM" id="Coils"/>
    </source>
</evidence>
<dbReference type="InterPro" id="IPR050130">
    <property type="entry name" value="ClpA_ClpB"/>
</dbReference>
<dbReference type="Pfam" id="PF07724">
    <property type="entry name" value="AAA_2"/>
    <property type="match status" value="1"/>
</dbReference>
<dbReference type="InterPro" id="IPR004176">
    <property type="entry name" value="Clp_R_N"/>
</dbReference>
<dbReference type="Gene3D" id="3.40.50.300">
    <property type="entry name" value="P-loop containing nucleotide triphosphate hydrolases"/>
    <property type="match status" value="2"/>
</dbReference>
<evidence type="ECO:0000313" key="11">
    <source>
        <dbReference type="Proteomes" id="UP000219281"/>
    </source>
</evidence>
<dbReference type="Pfam" id="PF00004">
    <property type="entry name" value="AAA"/>
    <property type="match status" value="1"/>
</dbReference>
<keyword evidence="4" id="KW-0143">Chaperone</keyword>
<name>A0A285ZYY0_9SPHI</name>
<dbReference type="CDD" id="cd19499">
    <property type="entry name" value="RecA-like_ClpB_Hsp104-like"/>
    <property type="match status" value="1"/>
</dbReference>
<dbReference type="Gene3D" id="4.10.860.10">
    <property type="entry name" value="UVR domain"/>
    <property type="match status" value="1"/>
</dbReference>
<dbReference type="PANTHER" id="PTHR11638">
    <property type="entry name" value="ATP-DEPENDENT CLP PROTEASE"/>
    <property type="match status" value="1"/>
</dbReference>
<dbReference type="InterPro" id="IPR001943">
    <property type="entry name" value="UVR_dom"/>
</dbReference>
<evidence type="ECO:0000256" key="7">
    <source>
        <dbReference type="SAM" id="MobiDB-lite"/>
    </source>
</evidence>
<dbReference type="Pfam" id="PF17871">
    <property type="entry name" value="AAA_lid_9"/>
    <property type="match status" value="1"/>
</dbReference>
<organism evidence="10 11">
    <name type="scientific">Pedobacter xixiisoli</name>
    <dbReference type="NCBI Taxonomy" id="1476464"/>
    <lineage>
        <taxon>Bacteria</taxon>
        <taxon>Pseudomonadati</taxon>
        <taxon>Bacteroidota</taxon>
        <taxon>Sphingobacteriia</taxon>
        <taxon>Sphingobacteriales</taxon>
        <taxon>Sphingobacteriaceae</taxon>
        <taxon>Pedobacter</taxon>
    </lineage>
</organism>
<dbReference type="SUPFAM" id="SSF52540">
    <property type="entry name" value="P-loop containing nucleoside triphosphate hydrolases"/>
    <property type="match status" value="2"/>
</dbReference>
<dbReference type="InterPro" id="IPR003593">
    <property type="entry name" value="AAA+_ATPase"/>
</dbReference>
<protein>
    <submittedName>
        <fullName evidence="10">ATP-dependent Clp protease ATP-binding subunit ClpC</fullName>
    </submittedName>
</protein>
<keyword evidence="10" id="KW-0378">Hydrolase</keyword>
<dbReference type="SUPFAM" id="SSF81923">
    <property type="entry name" value="Double Clp-N motif"/>
    <property type="match status" value="1"/>
</dbReference>
<keyword evidence="1 5" id="KW-0677">Repeat</keyword>
<dbReference type="PRINTS" id="PR00300">
    <property type="entry name" value="CLPPROTEASEA"/>
</dbReference>
<feature type="domain" description="Clp R" evidence="9">
    <location>
        <begin position="1"/>
        <end position="147"/>
    </location>
</feature>